<evidence type="ECO:0000313" key="2">
    <source>
        <dbReference type="EMBL" id="BAZ94574.1"/>
    </source>
</evidence>
<dbReference type="SFLD" id="SFLDG01212">
    <property type="entry name" value="Phytoene_synthase_like"/>
    <property type="match status" value="1"/>
</dbReference>
<dbReference type="NCBIfam" id="TIGR03465">
    <property type="entry name" value="HpnD"/>
    <property type="match status" value="1"/>
</dbReference>
<organism evidence="2 3">
    <name type="scientific">Thiohalobacter thiocyanaticus</name>
    <dbReference type="NCBI Taxonomy" id="585455"/>
    <lineage>
        <taxon>Bacteria</taxon>
        <taxon>Pseudomonadati</taxon>
        <taxon>Pseudomonadota</taxon>
        <taxon>Gammaproteobacteria</taxon>
        <taxon>Thiohalobacterales</taxon>
        <taxon>Thiohalobacteraceae</taxon>
        <taxon>Thiohalobacter</taxon>
    </lineage>
</organism>
<dbReference type="Gene3D" id="1.10.600.10">
    <property type="entry name" value="Farnesyl Diphosphate Synthase"/>
    <property type="match status" value="1"/>
</dbReference>
<dbReference type="RefSeq" id="WP_096366651.1">
    <property type="nucleotide sequence ID" value="NZ_AP018052.1"/>
</dbReference>
<dbReference type="PROSITE" id="PS01045">
    <property type="entry name" value="SQUALEN_PHYTOEN_SYN_2"/>
    <property type="match status" value="1"/>
</dbReference>
<gene>
    <name evidence="2" type="ORF">FOKN1_2197</name>
</gene>
<sequence>MDPADYCQRKAAGSGSSFYYSFRFLPPDRRAAIIALYAFCREVDDVVDECSDPGVARTKLQWWREEIDRAFNGTPQHPVTRALQAQFEQYNLPREYFLEIIDGMEMDLDHHRYADFSELALYCYRVAGVVGLLSVEIFGYRDRATLNYATELGTAFQLTNIIRDVREDAARGRIYLPMDELERFGVSPQDILGFHATGAFRDLMAFQTGRAREYYARAYARLPDEDRYAQRSGLAMAAIYEATLDEIERDGFNVLTARTSLTPLRKLWIAWTRVRRERRRARRQGLALT</sequence>
<dbReference type="OrthoDB" id="9807580at2"/>
<dbReference type="InterPro" id="IPR002060">
    <property type="entry name" value="Squ/phyt_synthse"/>
</dbReference>
<dbReference type="PROSITE" id="PS01044">
    <property type="entry name" value="SQUALEN_PHYTOEN_SYN_1"/>
    <property type="match status" value="1"/>
</dbReference>
<dbReference type="InterPro" id="IPR017828">
    <property type="entry name" value="SQ_synth_HpnD-like"/>
</dbReference>
<dbReference type="AlphaFoldDB" id="A0A1Z4VTR2"/>
<dbReference type="PANTHER" id="PTHR31480">
    <property type="entry name" value="BIFUNCTIONAL LYCOPENE CYCLASE/PHYTOENE SYNTHASE"/>
    <property type="match status" value="1"/>
</dbReference>
<dbReference type="InterPro" id="IPR033904">
    <property type="entry name" value="Trans_IPPS_HH"/>
</dbReference>
<dbReference type="GO" id="GO:0051996">
    <property type="term" value="F:squalene synthase [NAD(P)H] activity"/>
    <property type="evidence" value="ECO:0007669"/>
    <property type="project" value="InterPro"/>
</dbReference>
<reference evidence="2 3" key="1">
    <citation type="submission" date="2017-05" db="EMBL/GenBank/DDBJ databases">
        <title>Thiocyanate degradation by Thiohalobacter thiocyanaticus FOKN1.</title>
        <authorList>
            <person name="Oshiki M."/>
            <person name="Fukushima T."/>
            <person name="Kawano S."/>
            <person name="Nakagawa J."/>
        </authorList>
    </citation>
    <scope>NUCLEOTIDE SEQUENCE [LARGE SCALE GENOMIC DNA]</scope>
    <source>
        <strain evidence="2 3">FOKN1</strain>
    </source>
</reference>
<accession>A0A1Z4VTR2</accession>
<keyword evidence="1" id="KW-0808">Transferase</keyword>
<evidence type="ECO:0000313" key="3">
    <source>
        <dbReference type="Proteomes" id="UP000218765"/>
    </source>
</evidence>
<dbReference type="KEGG" id="ttc:FOKN1_2197"/>
<name>A0A1Z4VTR2_9GAMM</name>
<dbReference type="Pfam" id="PF00494">
    <property type="entry name" value="SQS_PSY"/>
    <property type="match status" value="1"/>
</dbReference>
<dbReference type="SUPFAM" id="SSF48576">
    <property type="entry name" value="Terpenoid synthases"/>
    <property type="match status" value="1"/>
</dbReference>
<dbReference type="SFLD" id="SFLDS00005">
    <property type="entry name" value="Isoprenoid_Synthase_Type_I"/>
    <property type="match status" value="1"/>
</dbReference>
<proteinExistence type="predicted"/>
<dbReference type="InterPro" id="IPR019845">
    <property type="entry name" value="Squalene/phytoene_synthase_CS"/>
</dbReference>
<dbReference type="GO" id="GO:0016117">
    <property type="term" value="P:carotenoid biosynthetic process"/>
    <property type="evidence" value="ECO:0007669"/>
    <property type="project" value="InterPro"/>
</dbReference>
<dbReference type="InterPro" id="IPR044843">
    <property type="entry name" value="Trans_IPPS_bact-type"/>
</dbReference>
<dbReference type="CDD" id="cd00683">
    <property type="entry name" value="Trans_IPPS_HH"/>
    <property type="match status" value="1"/>
</dbReference>
<dbReference type="EMBL" id="AP018052">
    <property type="protein sequence ID" value="BAZ94574.1"/>
    <property type="molecule type" value="Genomic_DNA"/>
</dbReference>
<dbReference type="SFLD" id="SFLDG01018">
    <property type="entry name" value="Squalene/Phytoene_Synthase_Lik"/>
    <property type="match status" value="1"/>
</dbReference>
<dbReference type="InterPro" id="IPR008949">
    <property type="entry name" value="Isoprenoid_synthase_dom_sf"/>
</dbReference>
<dbReference type="Proteomes" id="UP000218765">
    <property type="component" value="Chromosome"/>
</dbReference>
<protein>
    <submittedName>
        <fullName evidence="2">Phytoene/squalene synthetase</fullName>
    </submittedName>
</protein>
<dbReference type="GO" id="GO:0004311">
    <property type="term" value="F:geranylgeranyl diphosphate synthase activity"/>
    <property type="evidence" value="ECO:0007669"/>
    <property type="project" value="InterPro"/>
</dbReference>
<keyword evidence="3" id="KW-1185">Reference proteome</keyword>
<evidence type="ECO:0000256" key="1">
    <source>
        <dbReference type="ARBA" id="ARBA00022679"/>
    </source>
</evidence>